<gene>
    <name evidence="7" type="ORF">EAI_03882</name>
</gene>
<reference evidence="7 8" key="1">
    <citation type="journal article" date="2010" name="Science">
        <title>Genomic comparison of the ants Camponotus floridanus and Harpegnathos saltator.</title>
        <authorList>
            <person name="Bonasio R."/>
            <person name="Zhang G."/>
            <person name="Ye C."/>
            <person name="Mutti N.S."/>
            <person name="Fang X."/>
            <person name="Qin N."/>
            <person name="Donahue G."/>
            <person name="Yang P."/>
            <person name="Li Q."/>
            <person name="Li C."/>
            <person name="Zhang P."/>
            <person name="Huang Z."/>
            <person name="Berger S.L."/>
            <person name="Reinberg D."/>
            <person name="Wang J."/>
            <person name="Liebig J."/>
        </authorList>
    </citation>
    <scope>NUCLEOTIDE SEQUENCE [LARGE SCALE GENOMIC DNA]</scope>
    <source>
        <strain evidence="7 8">R22 G/1</strain>
    </source>
</reference>
<dbReference type="STRING" id="610380.E2C7K4"/>
<protein>
    <recommendedName>
        <fullName evidence="9">Transmembrane protein 126A</fullName>
    </recommendedName>
</protein>
<evidence type="ECO:0000256" key="3">
    <source>
        <dbReference type="ARBA" id="ARBA00022989"/>
    </source>
</evidence>
<evidence type="ECO:0000313" key="8">
    <source>
        <dbReference type="Proteomes" id="UP000008237"/>
    </source>
</evidence>
<evidence type="ECO:0000256" key="4">
    <source>
        <dbReference type="ARBA" id="ARBA00023128"/>
    </source>
</evidence>
<dbReference type="OrthoDB" id="6234762at2759"/>
<keyword evidence="5 6" id="KW-0472">Membrane</keyword>
<accession>E2C7K4</accession>
<evidence type="ECO:0008006" key="9">
    <source>
        <dbReference type="Google" id="ProtNLM"/>
    </source>
</evidence>
<feature type="transmembrane region" description="Helical" evidence="6">
    <location>
        <begin position="65"/>
        <end position="84"/>
    </location>
</feature>
<feature type="transmembrane region" description="Helical" evidence="6">
    <location>
        <begin position="118"/>
        <end position="136"/>
    </location>
</feature>
<dbReference type="Pfam" id="PF07114">
    <property type="entry name" value="TMEM126"/>
    <property type="match status" value="1"/>
</dbReference>
<sequence>VPKGAIMLTRYEALTHQWNVVSDWKSQKDVWPLVHGCGILGIAAGLSGTYINYWFRQKLKARNIAVLPTMMMSALAPALLTGLFQSQMVMNKILLLEEPCPLCLQFKSALIQMSTGTLVPMIISPMVNFAVSINLVT</sequence>
<name>E2C7K4_HARSA</name>
<dbReference type="InParanoid" id="E2C7K4"/>
<dbReference type="PANTHER" id="PTHR16296">
    <property type="entry name" value="UNCHARACTERIZED HYPOTHALAMUS PROTEIN HT007"/>
    <property type="match status" value="1"/>
</dbReference>
<dbReference type="EMBL" id="GL453383">
    <property type="protein sequence ID" value="EFN76080.1"/>
    <property type="molecule type" value="Genomic_DNA"/>
</dbReference>
<keyword evidence="8" id="KW-1185">Reference proteome</keyword>
<proteinExistence type="predicted"/>
<evidence type="ECO:0000313" key="7">
    <source>
        <dbReference type="EMBL" id="EFN76080.1"/>
    </source>
</evidence>
<evidence type="ECO:0000256" key="6">
    <source>
        <dbReference type="SAM" id="Phobius"/>
    </source>
</evidence>
<dbReference type="Proteomes" id="UP000008237">
    <property type="component" value="Unassembled WGS sequence"/>
</dbReference>
<evidence type="ECO:0000256" key="5">
    <source>
        <dbReference type="ARBA" id="ARBA00023136"/>
    </source>
</evidence>
<feature type="non-terminal residue" evidence="7">
    <location>
        <position position="1"/>
    </location>
</feature>
<evidence type="ECO:0000256" key="2">
    <source>
        <dbReference type="ARBA" id="ARBA00022692"/>
    </source>
</evidence>
<dbReference type="OMA" id="HAIISIC"/>
<feature type="transmembrane region" description="Helical" evidence="6">
    <location>
        <begin position="33"/>
        <end position="53"/>
    </location>
</feature>
<comment type="subcellular location">
    <subcellularLocation>
        <location evidence="1">Mitochondrion membrane</location>
        <topology evidence="1">Multi-pass membrane protein</topology>
    </subcellularLocation>
</comment>
<dbReference type="GO" id="GO:0032981">
    <property type="term" value="P:mitochondrial respiratory chain complex I assembly"/>
    <property type="evidence" value="ECO:0007669"/>
    <property type="project" value="TreeGrafter"/>
</dbReference>
<organism evidence="8">
    <name type="scientific">Harpegnathos saltator</name>
    <name type="common">Jerdon's jumping ant</name>
    <dbReference type="NCBI Taxonomy" id="610380"/>
    <lineage>
        <taxon>Eukaryota</taxon>
        <taxon>Metazoa</taxon>
        <taxon>Ecdysozoa</taxon>
        <taxon>Arthropoda</taxon>
        <taxon>Hexapoda</taxon>
        <taxon>Insecta</taxon>
        <taxon>Pterygota</taxon>
        <taxon>Neoptera</taxon>
        <taxon>Endopterygota</taxon>
        <taxon>Hymenoptera</taxon>
        <taxon>Apocrita</taxon>
        <taxon>Aculeata</taxon>
        <taxon>Formicoidea</taxon>
        <taxon>Formicidae</taxon>
        <taxon>Ponerinae</taxon>
        <taxon>Ponerini</taxon>
        <taxon>Harpegnathos</taxon>
    </lineage>
</organism>
<keyword evidence="2 6" id="KW-0812">Transmembrane</keyword>
<dbReference type="AlphaFoldDB" id="E2C7K4"/>
<feature type="non-terminal residue" evidence="7">
    <location>
        <position position="137"/>
    </location>
</feature>
<keyword evidence="4" id="KW-0496">Mitochondrion</keyword>
<evidence type="ECO:0000256" key="1">
    <source>
        <dbReference type="ARBA" id="ARBA00004225"/>
    </source>
</evidence>
<keyword evidence="3 6" id="KW-1133">Transmembrane helix</keyword>
<dbReference type="PANTHER" id="PTHR16296:SF2">
    <property type="entry name" value="TRANSMEMBRANE PROTEIN 126A"/>
    <property type="match status" value="1"/>
</dbReference>
<dbReference type="InterPro" id="IPR009801">
    <property type="entry name" value="TMEM126"/>
</dbReference>
<dbReference type="FunCoup" id="E2C7K4">
    <property type="interactions" value="349"/>
</dbReference>
<dbReference type="GO" id="GO:0031966">
    <property type="term" value="C:mitochondrial membrane"/>
    <property type="evidence" value="ECO:0007669"/>
    <property type="project" value="UniProtKB-SubCell"/>
</dbReference>